<accession>A0A1Z2XSP0</accession>
<dbReference type="Proteomes" id="UP000596035">
    <property type="component" value="Chromosome"/>
</dbReference>
<dbReference type="InterPro" id="IPR009288">
    <property type="entry name" value="AIG2-like_dom"/>
</dbReference>
<reference evidence="6" key="2">
    <citation type="submission" date="2017-05" db="EMBL/GenBank/DDBJ databases">
        <title>Improved OligoMM genomes.</title>
        <authorList>
            <person name="Garzetti D."/>
        </authorList>
    </citation>
    <scope>NUCLEOTIDE SEQUENCE [LARGE SCALE GENOMIC DNA]</scope>
    <source>
        <strain evidence="6">KB18</strain>
    </source>
</reference>
<keyword evidence="1" id="KW-0456">Lyase</keyword>
<evidence type="ECO:0000313" key="5">
    <source>
        <dbReference type="EMBL" id="QQR30736.1"/>
    </source>
</evidence>
<dbReference type="Proteomes" id="UP000196710">
    <property type="component" value="Chromosome"/>
</dbReference>
<reference evidence="5 7" key="3">
    <citation type="submission" date="2020-11" db="EMBL/GenBank/DDBJ databases">
        <title>Closed and high quality bacterial genomes of the OMM12 community.</title>
        <authorList>
            <person name="Marbouty M."/>
            <person name="Lamy-Besnier Q."/>
            <person name="Debarbieux L."/>
            <person name="Koszul R."/>
        </authorList>
    </citation>
    <scope>NUCLEOTIDE SEQUENCE [LARGE SCALE GENOMIC DNA]</scope>
    <source>
        <strain evidence="5 7">KB18</strain>
    </source>
</reference>
<evidence type="ECO:0000313" key="4">
    <source>
        <dbReference type="EMBL" id="ASB41478.1"/>
    </source>
</evidence>
<proteinExistence type="predicted"/>
<keyword evidence="6" id="KW-1185">Reference proteome</keyword>
<dbReference type="PANTHER" id="PTHR12935:SF0">
    <property type="entry name" value="GAMMA-GLUTAMYLCYCLOTRANSFERASE"/>
    <property type="match status" value="1"/>
</dbReference>
<reference evidence="4" key="1">
    <citation type="journal article" date="2017" name="Genome Announc.">
        <title>High-Quality Whole-Genome Sequences of the Oligo-Mouse-Microbiota Bacterial Community.</title>
        <authorList>
            <person name="Garzetti D."/>
            <person name="Brugiroux S."/>
            <person name="Bunk B."/>
            <person name="Pukall R."/>
            <person name="McCoy K.D."/>
            <person name="Macpherson A.J."/>
            <person name="Stecher B."/>
        </authorList>
    </citation>
    <scope>NUCLEOTIDE SEQUENCE</scope>
    <source>
        <strain evidence="4">KB18</strain>
    </source>
</reference>
<dbReference type="AlphaFoldDB" id="A0A1Z2XSP0"/>
<dbReference type="RefSeq" id="WP_066539934.1">
    <property type="nucleotide sequence ID" value="NZ_CP021422.1"/>
</dbReference>
<dbReference type="InterPro" id="IPR017939">
    <property type="entry name" value="G-Glutamylcylcotransferase"/>
</dbReference>
<feature type="active site" description="Proton acceptor" evidence="2">
    <location>
        <position position="78"/>
    </location>
</feature>
<feature type="domain" description="Gamma-glutamylcyclotransferase AIG2-like" evidence="3">
    <location>
        <begin position="7"/>
        <end position="107"/>
    </location>
</feature>
<dbReference type="KEGG" id="amur:ADH66_12940"/>
<gene>
    <name evidence="4" type="ORF">ADH66_12940</name>
    <name evidence="5" type="ORF">I5Q82_03270</name>
</gene>
<dbReference type="InterPro" id="IPR013024">
    <property type="entry name" value="GGCT-like"/>
</dbReference>
<dbReference type="EMBL" id="CP065321">
    <property type="protein sequence ID" value="QQR30736.1"/>
    <property type="molecule type" value="Genomic_DNA"/>
</dbReference>
<evidence type="ECO:0000256" key="1">
    <source>
        <dbReference type="ARBA" id="ARBA00023239"/>
    </source>
</evidence>
<dbReference type="Gene3D" id="3.10.490.10">
    <property type="entry name" value="Gamma-glutamyl cyclotransferase-like"/>
    <property type="match status" value="1"/>
</dbReference>
<dbReference type="Pfam" id="PF06094">
    <property type="entry name" value="GGACT"/>
    <property type="match status" value="1"/>
</dbReference>
<dbReference type="SUPFAM" id="SSF110857">
    <property type="entry name" value="Gamma-glutamyl cyclotransferase-like"/>
    <property type="match status" value="1"/>
</dbReference>
<sequence>MTAKKYIAYGSNMNLEQMERRCPGARVTGKGWLKNHRLFFAGRSEAAVASIEPAEGHAVPVVLWEITPEDEQALDGYEGYPWLYGKQDLTVEAAGEQVSAMVYVMGPGFAYGAPSKPYLDCIREGYASAGFDTAVLDEAVEYSTAHLRQTYELPDEGKPSEQSIL</sequence>
<dbReference type="GO" id="GO:0003839">
    <property type="term" value="F:gamma-glutamylcyclotransferase activity"/>
    <property type="evidence" value="ECO:0007669"/>
    <property type="project" value="InterPro"/>
</dbReference>
<dbReference type="CDD" id="cd06661">
    <property type="entry name" value="GGCT_like"/>
    <property type="match status" value="1"/>
</dbReference>
<dbReference type="EMBL" id="CP021422">
    <property type="protein sequence ID" value="ASB41478.1"/>
    <property type="molecule type" value="Genomic_DNA"/>
</dbReference>
<organism evidence="5 7">
    <name type="scientific">Acutalibacter muris</name>
    <dbReference type="NCBI Taxonomy" id="1796620"/>
    <lineage>
        <taxon>Bacteria</taxon>
        <taxon>Bacillati</taxon>
        <taxon>Bacillota</taxon>
        <taxon>Clostridia</taxon>
        <taxon>Eubacteriales</taxon>
        <taxon>Acutalibacteraceae</taxon>
        <taxon>Acutalibacter</taxon>
    </lineage>
</organism>
<evidence type="ECO:0000256" key="2">
    <source>
        <dbReference type="PIRSR" id="PIRSR617939-1"/>
    </source>
</evidence>
<evidence type="ECO:0000313" key="6">
    <source>
        <dbReference type="Proteomes" id="UP000196710"/>
    </source>
</evidence>
<protein>
    <submittedName>
        <fullName evidence="5">Gamma-glutamylcyclotransferase</fullName>
    </submittedName>
</protein>
<dbReference type="PANTHER" id="PTHR12935">
    <property type="entry name" value="GAMMA-GLUTAMYLCYCLOTRANSFERASE"/>
    <property type="match status" value="1"/>
</dbReference>
<evidence type="ECO:0000313" key="7">
    <source>
        <dbReference type="Proteomes" id="UP000596035"/>
    </source>
</evidence>
<name>A0A1Z2XSP0_9FIRM</name>
<evidence type="ECO:0000259" key="3">
    <source>
        <dbReference type="Pfam" id="PF06094"/>
    </source>
</evidence>
<dbReference type="InterPro" id="IPR036568">
    <property type="entry name" value="GGCT-like_sf"/>
</dbReference>